<comment type="caution">
    <text evidence="1">The sequence shown here is derived from an EMBL/GenBank/DDBJ whole genome shotgun (WGS) entry which is preliminary data.</text>
</comment>
<evidence type="ECO:0000313" key="1">
    <source>
        <dbReference type="EMBL" id="PHJ19497.1"/>
    </source>
</evidence>
<feature type="non-terminal residue" evidence="1">
    <location>
        <position position="1"/>
    </location>
</feature>
<proteinExistence type="predicted"/>
<organism evidence="1 2">
    <name type="scientific">Cystoisospora suis</name>
    <dbReference type="NCBI Taxonomy" id="483139"/>
    <lineage>
        <taxon>Eukaryota</taxon>
        <taxon>Sar</taxon>
        <taxon>Alveolata</taxon>
        <taxon>Apicomplexa</taxon>
        <taxon>Conoidasida</taxon>
        <taxon>Coccidia</taxon>
        <taxon>Eucoccidiorida</taxon>
        <taxon>Eimeriorina</taxon>
        <taxon>Sarcocystidae</taxon>
        <taxon>Cystoisospora</taxon>
    </lineage>
</organism>
<dbReference type="RefSeq" id="XP_067921196.1">
    <property type="nucleotide sequence ID" value="XM_068066828.1"/>
</dbReference>
<sequence>RQRAPRSTDSQHGVVNGCLVHEVAHHQAGVSVACENPRAACPTAVSCVFYEGGRGVTSD</sequence>
<evidence type="ECO:0000313" key="2">
    <source>
        <dbReference type="Proteomes" id="UP000221165"/>
    </source>
</evidence>
<dbReference type="AlphaFoldDB" id="A0A2C6KPM2"/>
<gene>
    <name evidence="1" type="ORF">CSUI_006674</name>
</gene>
<dbReference type="EMBL" id="MIGC01003407">
    <property type="protein sequence ID" value="PHJ19497.1"/>
    <property type="molecule type" value="Genomic_DNA"/>
</dbReference>
<name>A0A2C6KPM2_9APIC</name>
<dbReference type="Proteomes" id="UP000221165">
    <property type="component" value="Unassembled WGS sequence"/>
</dbReference>
<reference evidence="1 2" key="1">
    <citation type="journal article" date="2017" name="Int. J. Parasitol.">
        <title>The genome of the protozoan parasite Cystoisospora suis and a reverse vaccinology approach to identify vaccine candidates.</title>
        <authorList>
            <person name="Palmieri N."/>
            <person name="Shrestha A."/>
            <person name="Ruttkowski B."/>
            <person name="Beck T."/>
            <person name="Vogl C."/>
            <person name="Tomley F."/>
            <person name="Blake D.P."/>
            <person name="Joachim A."/>
        </authorList>
    </citation>
    <scope>NUCLEOTIDE SEQUENCE [LARGE SCALE GENOMIC DNA]</scope>
    <source>
        <strain evidence="1 2">Wien I</strain>
    </source>
</reference>
<dbReference type="GeneID" id="94430039"/>
<dbReference type="VEuPathDB" id="ToxoDB:CSUI_006674"/>
<keyword evidence="2" id="KW-1185">Reference proteome</keyword>
<accession>A0A2C6KPM2</accession>
<protein>
    <submittedName>
        <fullName evidence="1">Uncharacterized protein</fullName>
    </submittedName>
</protein>